<proteinExistence type="predicted"/>
<evidence type="ECO:0000259" key="1">
    <source>
        <dbReference type="Pfam" id="PF12770"/>
    </source>
</evidence>
<reference evidence="2" key="1">
    <citation type="submission" date="2023-03" db="EMBL/GenBank/DDBJ databases">
        <title>Massive genome expansion in bonnet fungi (Mycena s.s.) driven by repeated elements and novel gene families across ecological guilds.</title>
        <authorList>
            <consortium name="Lawrence Berkeley National Laboratory"/>
            <person name="Harder C.B."/>
            <person name="Miyauchi S."/>
            <person name="Viragh M."/>
            <person name="Kuo A."/>
            <person name="Thoen E."/>
            <person name="Andreopoulos B."/>
            <person name="Lu D."/>
            <person name="Skrede I."/>
            <person name="Drula E."/>
            <person name="Henrissat B."/>
            <person name="Morin E."/>
            <person name="Kohler A."/>
            <person name="Barry K."/>
            <person name="LaButti K."/>
            <person name="Morin E."/>
            <person name="Salamov A."/>
            <person name="Lipzen A."/>
            <person name="Mereny Z."/>
            <person name="Hegedus B."/>
            <person name="Baldrian P."/>
            <person name="Stursova M."/>
            <person name="Weitz H."/>
            <person name="Taylor A."/>
            <person name="Grigoriev I.V."/>
            <person name="Nagy L.G."/>
            <person name="Martin F."/>
            <person name="Kauserud H."/>
        </authorList>
    </citation>
    <scope>NUCLEOTIDE SEQUENCE</scope>
    <source>
        <strain evidence="2">CBHHK067</strain>
    </source>
</reference>
<dbReference type="EMBL" id="JARKIE010000042">
    <property type="protein sequence ID" value="KAJ7694382.1"/>
    <property type="molecule type" value="Genomic_DNA"/>
</dbReference>
<dbReference type="Pfam" id="PF12770">
    <property type="entry name" value="CHAT"/>
    <property type="match status" value="1"/>
</dbReference>
<dbReference type="Proteomes" id="UP001221757">
    <property type="component" value="Unassembled WGS sequence"/>
</dbReference>
<gene>
    <name evidence="2" type="ORF">B0H17DRAFT_931746</name>
</gene>
<feature type="domain" description="CHAT" evidence="1">
    <location>
        <begin position="28"/>
        <end position="134"/>
    </location>
</feature>
<sequence>MGPLGSHGHQDLHDPTKSHFQLYAGTLELETIPLSNAQFVFLAACQTVMGNAELVNESFHLGGRFIAAGFRAAIGTMWSMNNQDSPMVAEIGYSHLFRDGQQPQASDGAEALQFAVKELTNSKVTYEQWIPFIHMRV</sequence>
<name>A0AAD7DLW7_MYCRO</name>
<organism evidence="2 3">
    <name type="scientific">Mycena rosella</name>
    <name type="common">Pink bonnet</name>
    <name type="synonym">Agaricus rosellus</name>
    <dbReference type="NCBI Taxonomy" id="1033263"/>
    <lineage>
        <taxon>Eukaryota</taxon>
        <taxon>Fungi</taxon>
        <taxon>Dikarya</taxon>
        <taxon>Basidiomycota</taxon>
        <taxon>Agaricomycotina</taxon>
        <taxon>Agaricomycetes</taxon>
        <taxon>Agaricomycetidae</taxon>
        <taxon>Agaricales</taxon>
        <taxon>Marasmiineae</taxon>
        <taxon>Mycenaceae</taxon>
        <taxon>Mycena</taxon>
    </lineage>
</organism>
<protein>
    <recommendedName>
        <fullName evidence="1">CHAT domain-containing protein</fullName>
    </recommendedName>
</protein>
<dbReference type="InterPro" id="IPR024983">
    <property type="entry name" value="CHAT_dom"/>
</dbReference>
<evidence type="ECO:0000313" key="3">
    <source>
        <dbReference type="Proteomes" id="UP001221757"/>
    </source>
</evidence>
<accession>A0AAD7DLW7</accession>
<dbReference type="AlphaFoldDB" id="A0AAD7DLW7"/>
<comment type="caution">
    <text evidence="2">The sequence shown here is derived from an EMBL/GenBank/DDBJ whole genome shotgun (WGS) entry which is preliminary data.</text>
</comment>
<evidence type="ECO:0000313" key="2">
    <source>
        <dbReference type="EMBL" id="KAJ7694382.1"/>
    </source>
</evidence>
<keyword evidence="3" id="KW-1185">Reference proteome</keyword>